<accession>A0A6A4GUI1</accession>
<evidence type="ECO:0000313" key="3">
    <source>
        <dbReference type="Proteomes" id="UP000799118"/>
    </source>
</evidence>
<organism evidence="2 3">
    <name type="scientific">Gymnopus androsaceus JB14</name>
    <dbReference type="NCBI Taxonomy" id="1447944"/>
    <lineage>
        <taxon>Eukaryota</taxon>
        <taxon>Fungi</taxon>
        <taxon>Dikarya</taxon>
        <taxon>Basidiomycota</taxon>
        <taxon>Agaricomycotina</taxon>
        <taxon>Agaricomycetes</taxon>
        <taxon>Agaricomycetidae</taxon>
        <taxon>Agaricales</taxon>
        <taxon>Marasmiineae</taxon>
        <taxon>Omphalotaceae</taxon>
        <taxon>Gymnopus</taxon>
    </lineage>
</organism>
<feature type="compositionally biased region" description="Polar residues" evidence="1">
    <location>
        <begin position="108"/>
        <end position="122"/>
    </location>
</feature>
<proteinExistence type="predicted"/>
<feature type="region of interest" description="Disordered" evidence="1">
    <location>
        <begin position="103"/>
        <end position="122"/>
    </location>
</feature>
<gene>
    <name evidence="2" type="ORF">BT96DRAFT_926586</name>
</gene>
<name>A0A6A4GUI1_9AGAR</name>
<reference evidence="2" key="1">
    <citation type="journal article" date="2019" name="Environ. Microbiol.">
        <title>Fungal ecological strategies reflected in gene transcription - a case study of two litter decomposers.</title>
        <authorList>
            <person name="Barbi F."/>
            <person name="Kohler A."/>
            <person name="Barry K."/>
            <person name="Baskaran P."/>
            <person name="Daum C."/>
            <person name="Fauchery L."/>
            <person name="Ihrmark K."/>
            <person name="Kuo A."/>
            <person name="LaButti K."/>
            <person name="Lipzen A."/>
            <person name="Morin E."/>
            <person name="Grigoriev I.V."/>
            <person name="Henrissat B."/>
            <person name="Lindahl B."/>
            <person name="Martin F."/>
        </authorList>
    </citation>
    <scope>NUCLEOTIDE SEQUENCE</scope>
    <source>
        <strain evidence="2">JB14</strain>
    </source>
</reference>
<evidence type="ECO:0000313" key="2">
    <source>
        <dbReference type="EMBL" id="KAE9389378.1"/>
    </source>
</evidence>
<dbReference type="AlphaFoldDB" id="A0A6A4GUI1"/>
<dbReference type="Proteomes" id="UP000799118">
    <property type="component" value="Unassembled WGS sequence"/>
</dbReference>
<evidence type="ECO:0000256" key="1">
    <source>
        <dbReference type="SAM" id="MobiDB-lite"/>
    </source>
</evidence>
<sequence>MPKSKGTRIQYKKEMSQRLTFYERKIMLRLELRTTDQRSTTHLCWRSGCQFLLTFFSSVILDAAQFFRRRDAPEMLKIHLKGTQLRRIPKLLVRFFFAGQKKCGRSSPYDQQNLQSTQTHWH</sequence>
<keyword evidence="3" id="KW-1185">Reference proteome</keyword>
<dbReference type="EMBL" id="ML769699">
    <property type="protein sequence ID" value="KAE9389378.1"/>
    <property type="molecule type" value="Genomic_DNA"/>
</dbReference>
<protein>
    <submittedName>
        <fullName evidence="2">Uncharacterized protein</fullName>
    </submittedName>
</protein>